<keyword evidence="2" id="KW-0732">Signal</keyword>
<evidence type="ECO:0000313" key="3">
    <source>
        <dbReference type="EMBL" id="TLD69502.1"/>
    </source>
</evidence>
<organism evidence="3 4">
    <name type="scientific">Phragmitibacter flavus</name>
    <dbReference type="NCBI Taxonomy" id="2576071"/>
    <lineage>
        <taxon>Bacteria</taxon>
        <taxon>Pseudomonadati</taxon>
        <taxon>Verrucomicrobiota</taxon>
        <taxon>Verrucomicrobiia</taxon>
        <taxon>Verrucomicrobiales</taxon>
        <taxon>Verrucomicrobiaceae</taxon>
        <taxon>Phragmitibacter</taxon>
    </lineage>
</organism>
<protein>
    <recommendedName>
        <fullName evidence="5">Lysine-specific metallo-endopeptidase domain-containing protein</fullName>
    </recommendedName>
</protein>
<feature type="chain" id="PRO_5024412192" description="Lysine-specific metallo-endopeptidase domain-containing protein" evidence="2">
    <location>
        <begin position="28"/>
        <end position="682"/>
    </location>
</feature>
<feature type="signal peptide" evidence="2">
    <location>
        <begin position="1"/>
        <end position="27"/>
    </location>
</feature>
<comment type="caution">
    <text evidence="3">The sequence shown here is derived from an EMBL/GenBank/DDBJ whole genome shotgun (WGS) entry which is preliminary data.</text>
</comment>
<feature type="region of interest" description="Disordered" evidence="1">
    <location>
        <begin position="271"/>
        <end position="312"/>
    </location>
</feature>
<accession>A0A5R8KB09</accession>
<name>A0A5R8KB09_9BACT</name>
<gene>
    <name evidence="3" type="ORF">FEM03_17860</name>
</gene>
<feature type="region of interest" description="Disordered" evidence="1">
    <location>
        <begin position="656"/>
        <end position="682"/>
    </location>
</feature>
<dbReference type="Proteomes" id="UP000306196">
    <property type="component" value="Unassembled WGS sequence"/>
</dbReference>
<keyword evidence="4" id="KW-1185">Reference proteome</keyword>
<feature type="region of interest" description="Disordered" evidence="1">
    <location>
        <begin position="83"/>
        <end position="104"/>
    </location>
</feature>
<sequence length="682" mass="74952">MNPSSIKNLSLALGVTGFALMLACSFATQTSPPSPEAQAIPADYLGRNVKVESNVIRAGAASSVAKHFVTTNSNGQTITTWRRTSSWDLGGDPQSSEPELVESSSMPGYLSIPGMISVETIQAGEYWQTGIQEVVPPPEGSSGEPQKMAEAIMAESNDSNPNNKSKRWWLTSQYLRLRSDTPLSIDIKRHFLVRIWGTSLYNIGPSNMTHSSFEENQIESYKALTLTLPAGALLGEEQVVPITGSGDYGRWADIHTIGFAIPDVPSSRPHGEVLVLPLPGGDPMEEPIEDNPSGPTPSSPPASPPPGTDFTDRQLAHATELRVAKLENSLLPHPIDPDAPHEIWPSLDEDSFRITFTGLRSDKIHFIELETRNADGTVCDGPKEIQLRPPSPDKPHLNFWATPLMVLVSDDEDNLAPVAVLANGVTHRYPAGHPERRTYTHKVTLGGKVVVKSLRTEGSSAVPFENLERQVKIHARFNAKIGILSDVHPSVAAVRQKAEEEVVVANERLAQIGAVLDVEYIDIPLSSTGLSSSNFFQSELPNAPNTSESRIAATIPTVKASDIHVFYCNRLKKPTNDGTDRDINGYTFRPPSGKAHRVFINSVNHTIFTMVHEIVHTAEKYRGHYVGSTPKEVDRDYDDPTALPYKLQHNLMKRATDNNKHHNSGKRIFKKQEEQIFKKATR</sequence>
<dbReference type="PROSITE" id="PS51257">
    <property type="entry name" value="PROKAR_LIPOPROTEIN"/>
    <property type="match status" value="1"/>
</dbReference>
<evidence type="ECO:0008006" key="5">
    <source>
        <dbReference type="Google" id="ProtNLM"/>
    </source>
</evidence>
<proteinExistence type="predicted"/>
<evidence type="ECO:0000256" key="2">
    <source>
        <dbReference type="SAM" id="SignalP"/>
    </source>
</evidence>
<reference evidence="3 4" key="1">
    <citation type="submission" date="2019-05" db="EMBL/GenBank/DDBJ databases">
        <title>Verrucobacter flavum gen. nov., sp. nov. a new member of the family Verrucomicrobiaceae.</title>
        <authorList>
            <person name="Szuroczki S."/>
            <person name="Abbaszade G."/>
            <person name="Szabo A."/>
            <person name="Felfoldi T."/>
            <person name="Schumann P."/>
            <person name="Boka K."/>
            <person name="Keki Z."/>
            <person name="Toumi M."/>
            <person name="Toth E."/>
        </authorList>
    </citation>
    <scope>NUCLEOTIDE SEQUENCE [LARGE SCALE GENOMIC DNA]</scope>
    <source>
        <strain evidence="3 4">MG-N-17</strain>
    </source>
</reference>
<dbReference type="AlphaFoldDB" id="A0A5R8KB09"/>
<dbReference type="EMBL" id="VAUV01000013">
    <property type="protein sequence ID" value="TLD69502.1"/>
    <property type="molecule type" value="Genomic_DNA"/>
</dbReference>
<dbReference type="RefSeq" id="WP_138087645.1">
    <property type="nucleotide sequence ID" value="NZ_VAUV01000013.1"/>
</dbReference>
<evidence type="ECO:0000313" key="4">
    <source>
        <dbReference type="Proteomes" id="UP000306196"/>
    </source>
</evidence>
<feature type="compositionally biased region" description="Pro residues" evidence="1">
    <location>
        <begin position="294"/>
        <end position="307"/>
    </location>
</feature>
<evidence type="ECO:0000256" key="1">
    <source>
        <dbReference type="SAM" id="MobiDB-lite"/>
    </source>
</evidence>
<feature type="compositionally biased region" description="Basic and acidic residues" evidence="1">
    <location>
        <begin position="670"/>
        <end position="682"/>
    </location>
</feature>